<evidence type="ECO:0000313" key="3">
    <source>
        <dbReference type="Proteomes" id="UP000014500"/>
    </source>
</evidence>
<feature type="chain" id="PRO_5004589790" evidence="1">
    <location>
        <begin position="20"/>
        <end position="163"/>
    </location>
</feature>
<keyword evidence="3" id="KW-1185">Reference proteome</keyword>
<dbReference type="EnsemblMetazoa" id="SMAR001981-RA">
    <property type="protein sequence ID" value="SMAR001981-PA"/>
    <property type="gene ID" value="SMAR001981"/>
</dbReference>
<dbReference type="Proteomes" id="UP000014500">
    <property type="component" value="Unassembled WGS sequence"/>
</dbReference>
<accession>T1ILY9</accession>
<reference evidence="3" key="1">
    <citation type="submission" date="2011-05" db="EMBL/GenBank/DDBJ databases">
        <authorList>
            <person name="Richards S.R."/>
            <person name="Qu J."/>
            <person name="Jiang H."/>
            <person name="Jhangiani S.N."/>
            <person name="Agravi P."/>
            <person name="Goodspeed R."/>
            <person name="Gross S."/>
            <person name="Mandapat C."/>
            <person name="Jackson L."/>
            <person name="Mathew T."/>
            <person name="Pu L."/>
            <person name="Thornton R."/>
            <person name="Saada N."/>
            <person name="Wilczek-Boney K.B."/>
            <person name="Lee S."/>
            <person name="Kovar C."/>
            <person name="Wu Y."/>
            <person name="Scherer S.E."/>
            <person name="Worley K.C."/>
            <person name="Muzny D.M."/>
            <person name="Gibbs R."/>
        </authorList>
    </citation>
    <scope>NUCLEOTIDE SEQUENCE</scope>
    <source>
        <strain evidence="3">Brora</strain>
    </source>
</reference>
<feature type="signal peptide" evidence="1">
    <location>
        <begin position="1"/>
        <end position="19"/>
    </location>
</feature>
<evidence type="ECO:0000313" key="2">
    <source>
        <dbReference type="EnsemblMetazoa" id="SMAR001981-PA"/>
    </source>
</evidence>
<protein>
    <submittedName>
        <fullName evidence="2">Uncharacterized protein</fullName>
    </submittedName>
</protein>
<evidence type="ECO:0000256" key="1">
    <source>
        <dbReference type="SAM" id="SignalP"/>
    </source>
</evidence>
<reference evidence="2" key="2">
    <citation type="submission" date="2015-02" db="UniProtKB">
        <authorList>
            <consortium name="EnsemblMetazoa"/>
        </authorList>
    </citation>
    <scope>IDENTIFICATION</scope>
</reference>
<dbReference type="EMBL" id="JH430925">
    <property type="status" value="NOT_ANNOTATED_CDS"/>
    <property type="molecule type" value="Genomic_DNA"/>
</dbReference>
<keyword evidence="1" id="KW-0732">Signal</keyword>
<name>T1ILY9_STRMM</name>
<proteinExistence type="predicted"/>
<sequence length="163" mass="18595">MNSFLALFVLVCVAVAVNGLDKCFKEDELKKHTDEMKMKKFAPIIKKCNDEKADSTEADLKACGMRLFKEAMETCEKENPKNDKTTNMYCAVTKLGIECSEDEKNFDKFKAMTLGLVLDDKKKMIEDAIAPCAKETHFHMCTTKILKEHCSESLSMYDRKIKL</sequence>
<dbReference type="HOGENOM" id="CLU_1671537_0_0_1"/>
<organism evidence="2 3">
    <name type="scientific">Strigamia maritima</name>
    <name type="common">European centipede</name>
    <name type="synonym">Geophilus maritimus</name>
    <dbReference type="NCBI Taxonomy" id="126957"/>
    <lineage>
        <taxon>Eukaryota</taxon>
        <taxon>Metazoa</taxon>
        <taxon>Ecdysozoa</taxon>
        <taxon>Arthropoda</taxon>
        <taxon>Myriapoda</taxon>
        <taxon>Chilopoda</taxon>
        <taxon>Pleurostigmophora</taxon>
        <taxon>Geophilomorpha</taxon>
        <taxon>Linotaeniidae</taxon>
        <taxon>Strigamia</taxon>
    </lineage>
</organism>
<dbReference type="AlphaFoldDB" id="T1ILY9"/>
<dbReference type="PhylomeDB" id="T1ILY9"/>